<dbReference type="RefSeq" id="WP_008937700.1">
    <property type="nucleotide sequence ID" value="NZ_APAT01000008.1"/>
</dbReference>
<sequence>MFMTQILHELVIGQPLGPHKFFQMVEHPGTRPWLYVRVQFSRPGTMKMGVRYYCCTDFDLLRGLMRESSDFFAVTDVMLVTPDEPETGTLPRMELLEELGVAVDPVTFERVYLCRTQGANFYHYGLAPGSEDPGEYQLIYTSEEENPED</sequence>
<dbReference type="EMBL" id="APAT01000008">
    <property type="protein sequence ID" value="EMP56935.1"/>
    <property type="molecule type" value="Genomic_DNA"/>
</dbReference>
<dbReference type="OrthoDB" id="7021542at2"/>
<dbReference type="PATRIC" id="fig|1288826.3.peg.523"/>
<accession>M7CXJ3</accession>
<protein>
    <submittedName>
        <fullName evidence="1">Uncharacterized protein</fullName>
    </submittedName>
</protein>
<gene>
    <name evidence="1" type="ORF">MSNKSG1_02711</name>
</gene>
<comment type="caution">
    <text evidence="1">The sequence shown here is derived from an EMBL/GenBank/DDBJ whole genome shotgun (WGS) entry which is preliminary data.</text>
</comment>
<organism evidence="1 2">
    <name type="scientific">Marinobacter santoriniensis NKSG1</name>
    <dbReference type="NCBI Taxonomy" id="1288826"/>
    <lineage>
        <taxon>Bacteria</taxon>
        <taxon>Pseudomonadati</taxon>
        <taxon>Pseudomonadota</taxon>
        <taxon>Gammaproteobacteria</taxon>
        <taxon>Pseudomonadales</taxon>
        <taxon>Marinobacteraceae</taxon>
        <taxon>Marinobacter</taxon>
    </lineage>
</organism>
<dbReference type="Proteomes" id="UP000011960">
    <property type="component" value="Unassembled WGS sequence"/>
</dbReference>
<dbReference type="AlphaFoldDB" id="M7CXJ3"/>
<evidence type="ECO:0000313" key="1">
    <source>
        <dbReference type="EMBL" id="EMP56935.1"/>
    </source>
</evidence>
<keyword evidence="2" id="KW-1185">Reference proteome</keyword>
<evidence type="ECO:0000313" key="2">
    <source>
        <dbReference type="Proteomes" id="UP000011960"/>
    </source>
</evidence>
<reference evidence="1 2" key="1">
    <citation type="journal article" date="2013" name="Genome Announc.">
        <title>Genome Sequence of Hydrothermal Arsenic-Respiring Bacterium Marinobacter santoriniensis NKSG1T.</title>
        <authorList>
            <person name="Handley K.M."/>
            <person name="Upton M."/>
            <person name="Beatson S.A."/>
            <person name="Hery M."/>
            <person name="Lloyd J.R."/>
        </authorList>
    </citation>
    <scope>NUCLEOTIDE SEQUENCE [LARGE SCALE GENOMIC DNA]</scope>
    <source>
        <strain evidence="1 2">NKSG1</strain>
    </source>
</reference>
<proteinExistence type="predicted"/>
<name>M7CXJ3_9GAMM</name>